<feature type="domain" description="Aminoglycoside phosphotransferase" evidence="1">
    <location>
        <begin position="120"/>
        <end position="181"/>
    </location>
</feature>
<reference evidence="2 3" key="1">
    <citation type="submission" date="2023-07" db="EMBL/GenBank/DDBJ databases">
        <title>Genomic Encyclopedia of Type Strains, Phase IV (KMG-IV): sequencing the most valuable type-strain genomes for metagenomic binning, comparative biology and taxonomic classification.</title>
        <authorList>
            <person name="Goeker M."/>
        </authorList>
    </citation>
    <scope>NUCLEOTIDE SEQUENCE [LARGE SCALE GENOMIC DNA]</scope>
    <source>
        <strain evidence="2 3">DSM 12751</strain>
    </source>
</reference>
<keyword evidence="3" id="KW-1185">Reference proteome</keyword>
<evidence type="ECO:0000313" key="2">
    <source>
        <dbReference type="EMBL" id="MDQ0168322.1"/>
    </source>
</evidence>
<dbReference type="RefSeq" id="WP_307397974.1">
    <property type="nucleotide sequence ID" value="NZ_BAAADK010000004.1"/>
</dbReference>
<dbReference type="InterPro" id="IPR011009">
    <property type="entry name" value="Kinase-like_dom_sf"/>
</dbReference>
<gene>
    <name evidence="2" type="ORF">J2S11_004284</name>
</gene>
<dbReference type="PANTHER" id="PTHR21310">
    <property type="entry name" value="AMINOGLYCOSIDE PHOSPHOTRANSFERASE-RELATED-RELATED"/>
    <property type="match status" value="1"/>
</dbReference>
<dbReference type="SUPFAM" id="SSF56112">
    <property type="entry name" value="Protein kinase-like (PK-like)"/>
    <property type="match status" value="1"/>
</dbReference>
<evidence type="ECO:0000313" key="3">
    <source>
        <dbReference type="Proteomes" id="UP001235840"/>
    </source>
</evidence>
<organism evidence="2 3">
    <name type="scientific">Caldalkalibacillus horti</name>
    <dbReference type="NCBI Taxonomy" id="77523"/>
    <lineage>
        <taxon>Bacteria</taxon>
        <taxon>Bacillati</taxon>
        <taxon>Bacillota</taxon>
        <taxon>Bacilli</taxon>
        <taxon>Bacillales</taxon>
        <taxon>Bacillaceae</taxon>
        <taxon>Caldalkalibacillus</taxon>
    </lineage>
</organism>
<dbReference type="InterPro" id="IPR051678">
    <property type="entry name" value="AGP_Transferase"/>
</dbReference>
<dbReference type="Pfam" id="PF01636">
    <property type="entry name" value="APH"/>
    <property type="match status" value="1"/>
</dbReference>
<dbReference type="EMBL" id="JAUSTY010000027">
    <property type="protein sequence ID" value="MDQ0168322.1"/>
    <property type="molecule type" value="Genomic_DNA"/>
</dbReference>
<dbReference type="InterPro" id="IPR002575">
    <property type="entry name" value="Aminoglycoside_PTrfase"/>
</dbReference>
<evidence type="ECO:0000259" key="1">
    <source>
        <dbReference type="Pfam" id="PF01636"/>
    </source>
</evidence>
<dbReference type="Gene3D" id="3.90.1200.10">
    <property type="match status" value="1"/>
</dbReference>
<dbReference type="Proteomes" id="UP001235840">
    <property type="component" value="Unassembled WGS sequence"/>
</dbReference>
<proteinExistence type="predicted"/>
<name>A0ABT9W4Z4_9BACI</name>
<sequence>MAERKMIGQGKIASIYLENGLAVKKFPDDYKSDWVEYEAKIQQEIQSKTTIPVPKCEYLRDTNEIKMEYIDGYTLGNRMRKDKYKNGLQDLVELQLSVYNYSDLELKQAHTLFKNDLYSSKLDQSLKDRALQSLLNVEEKQVLCHFDMHFLNIMYDESQYFIIDWVNAKLGNPILDIARTYVLLKQYAQRMSEKYLNMISAEGMFNLSEIKQAVPAIAALRLLENDSNDFSAKLIEMIMDERMNEY</sequence>
<comment type="caution">
    <text evidence="2">The sequence shown here is derived from an EMBL/GenBank/DDBJ whole genome shotgun (WGS) entry which is preliminary data.</text>
</comment>
<accession>A0ABT9W4Z4</accession>
<protein>
    <submittedName>
        <fullName evidence="2">Thiamine kinase-like enzyme</fullName>
    </submittedName>
</protein>